<evidence type="ECO:0000313" key="1">
    <source>
        <dbReference type="EMBL" id="KAI4860439.1"/>
    </source>
</evidence>
<dbReference type="EMBL" id="MU393586">
    <property type="protein sequence ID" value="KAI4860439.1"/>
    <property type="molecule type" value="Genomic_DNA"/>
</dbReference>
<name>A0ACB9YM34_9PEZI</name>
<protein>
    <submittedName>
        <fullName evidence="1">Uncharacterized protein</fullName>
    </submittedName>
</protein>
<proteinExistence type="predicted"/>
<keyword evidence="2" id="KW-1185">Reference proteome</keyword>
<sequence length="146" mass="16153">MPLFLRQFSCFFPDLKYRKVPVHVGRRERKVPVEPPPKNRRQDRSGAPGGQPPIDPGGNHSSGNGDSDRDGDGGKDGDRRGNEYGPKESIVYQSTNSPIINQVTWRWDCCSCSRGSGMNNSYLYATACVECAHDRCGGCDVWRTGC</sequence>
<reference evidence="1 2" key="1">
    <citation type="journal article" date="2022" name="New Phytol.">
        <title>Ecological generalism drives hyperdiversity of secondary metabolite gene clusters in xylarialean endophytes.</title>
        <authorList>
            <person name="Franco M.E.E."/>
            <person name="Wisecaver J.H."/>
            <person name="Arnold A.E."/>
            <person name="Ju Y.M."/>
            <person name="Slot J.C."/>
            <person name="Ahrendt S."/>
            <person name="Moore L.P."/>
            <person name="Eastman K.E."/>
            <person name="Scott K."/>
            <person name="Konkel Z."/>
            <person name="Mondo S.J."/>
            <person name="Kuo A."/>
            <person name="Hayes R.D."/>
            <person name="Haridas S."/>
            <person name="Andreopoulos B."/>
            <person name="Riley R."/>
            <person name="LaButti K."/>
            <person name="Pangilinan J."/>
            <person name="Lipzen A."/>
            <person name="Amirebrahimi M."/>
            <person name="Yan J."/>
            <person name="Adam C."/>
            <person name="Keymanesh K."/>
            <person name="Ng V."/>
            <person name="Louie K."/>
            <person name="Northen T."/>
            <person name="Drula E."/>
            <person name="Henrissat B."/>
            <person name="Hsieh H.M."/>
            <person name="Youens-Clark K."/>
            <person name="Lutzoni F."/>
            <person name="Miadlikowska J."/>
            <person name="Eastwood D.C."/>
            <person name="Hamelin R.C."/>
            <person name="Grigoriev I.V."/>
            <person name="U'Ren J.M."/>
        </authorList>
    </citation>
    <scope>NUCLEOTIDE SEQUENCE [LARGE SCALE GENOMIC DNA]</scope>
    <source>
        <strain evidence="1 2">CBS 119005</strain>
    </source>
</reference>
<gene>
    <name evidence="1" type="ORF">F4820DRAFT_108715</name>
</gene>
<dbReference type="Proteomes" id="UP001497700">
    <property type="component" value="Unassembled WGS sequence"/>
</dbReference>
<accession>A0ACB9YM34</accession>
<evidence type="ECO:0000313" key="2">
    <source>
        <dbReference type="Proteomes" id="UP001497700"/>
    </source>
</evidence>
<comment type="caution">
    <text evidence="1">The sequence shown here is derived from an EMBL/GenBank/DDBJ whole genome shotgun (WGS) entry which is preliminary data.</text>
</comment>
<organism evidence="1 2">
    <name type="scientific">Hypoxylon rubiginosum</name>
    <dbReference type="NCBI Taxonomy" id="110542"/>
    <lineage>
        <taxon>Eukaryota</taxon>
        <taxon>Fungi</taxon>
        <taxon>Dikarya</taxon>
        <taxon>Ascomycota</taxon>
        <taxon>Pezizomycotina</taxon>
        <taxon>Sordariomycetes</taxon>
        <taxon>Xylariomycetidae</taxon>
        <taxon>Xylariales</taxon>
        <taxon>Hypoxylaceae</taxon>
        <taxon>Hypoxylon</taxon>
    </lineage>
</organism>